<dbReference type="InterPro" id="IPR006311">
    <property type="entry name" value="TAT_signal"/>
</dbReference>
<accession>A0A1G7A8L4</accession>
<dbReference type="Proteomes" id="UP000198949">
    <property type="component" value="Unassembled WGS sequence"/>
</dbReference>
<name>A0A1G7A8L4_9ACTN</name>
<evidence type="ECO:0008006" key="4">
    <source>
        <dbReference type="Google" id="ProtNLM"/>
    </source>
</evidence>
<evidence type="ECO:0000256" key="1">
    <source>
        <dbReference type="SAM" id="SignalP"/>
    </source>
</evidence>
<feature type="chain" id="PRO_5011775325" description="Secreted protein" evidence="1">
    <location>
        <begin position="32"/>
        <end position="143"/>
    </location>
</feature>
<feature type="signal peptide" evidence="1">
    <location>
        <begin position="1"/>
        <end position="31"/>
    </location>
</feature>
<dbReference type="RefSeq" id="WP_091038873.1">
    <property type="nucleotide sequence ID" value="NZ_FNAD01000013.1"/>
</dbReference>
<proteinExistence type="predicted"/>
<sequence length="143" mass="15056">MRSLELRGNRRRLLAVLTALVAMAGLSGAFAAPAQAAIGNCVQTSGAKVCFDPNGDHLYVYDTAADGMAATGFCTFGQGWFRAENNGSAGSRLDRDLTLSDSTLICYVATATEQDEIIHQSMGSDWISAGNGSRGGDCPELTW</sequence>
<dbReference type="PROSITE" id="PS51318">
    <property type="entry name" value="TAT"/>
    <property type="match status" value="1"/>
</dbReference>
<dbReference type="AlphaFoldDB" id="A0A1G7A8L4"/>
<gene>
    <name evidence="2" type="ORF">SAMN05216270_1133</name>
</gene>
<dbReference type="EMBL" id="FNAD01000013">
    <property type="protein sequence ID" value="SDE11169.1"/>
    <property type="molecule type" value="Genomic_DNA"/>
</dbReference>
<keyword evidence="3" id="KW-1185">Reference proteome</keyword>
<dbReference type="OrthoDB" id="4247493at2"/>
<protein>
    <recommendedName>
        <fullName evidence="4">Secreted protein</fullName>
    </recommendedName>
</protein>
<reference evidence="3" key="1">
    <citation type="submission" date="2016-10" db="EMBL/GenBank/DDBJ databases">
        <authorList>
            <person name="Varghese N."/>
            <person name="Submissions S."/>
        </authorList>
    </citation>
    <scope>NUCLEOTIDE SEQUENCE [LARGE SCALE GENOMIC DNA]</scope>
    <source>
        <strain evidence="3">CGMCC 4.3516</strain>
    </source>
</reference>
<keyword evidence="1" id="KW-0732">Signal</keyword>
<evidence type="ECO:0000313" key="2">
    <source>
        <dbReference type="EMBL" id="SDE11169.1"/>
    </source>
</evidence>
<organism evidence="2 3">
    <name type="scientific">Glycomyces harbinensis</name>
    <dbReference type="NCBI Taxonomy" id="58114"/>
    <lineage>
        <taxon>Bacteria</taxon>
        <taxon>Bacillati</taxon>
        <taxon>Actinomycetota</taxon>
        <taxon>Actinomycetes</taxon>
        <taxon>Glycomycetales</taxon>
        <taxon>Glycomycetaceae</taxon>
        <taxon>Glycomyces</taxon>
    </lineage>
</organism>
<evidence type="ECO:0000313" key="3">
    <source>
        <dbReference type="Proteomes" id="UP000198949"/>
    </source>
</evidence>